<proteinExistence type="predicted"/>
<evidence type="ECO:0000313" key="2">
    <source>
        <dbReference type="Proteomes" id="UP000602510"/>
    </source>
</evidence>
<dbReference type="Proteomes" id="UP000602510">
    <property type="component" value="Unassembled WGS sequence"/>
</dbReference>
<accession>A0A833T509</accession>
<keyword evidence="2" id="KW-1185">Reference proteome</keyword>
<name>A0A833T509_PHYIN</name>
<evidence type="ECO:0000313" key="1">
    <source>
        <dbReference type="EMBL" id="KAF4047188.1"/>
    </source>
</evidence>
<gene>
    <name evidence="1" type="ORF">GN244_ATG00321</name>
</gene>
<reference evidence="1" key="1">
    <citation type="submission" date="2020-04" db="EMBL/GenBank/DDBJ databases">
        <title>Hybrid Assembly of Korean Phytophthora infestans isolates.</title>
        <authorList>
            <person name="Prokchorchik M."/>
            <person name="Lee Y."/>
            <person name="Seo J."/>
            <person name="Cho J.-H."/>
            <person name="Park Y.-E."/>
            <person name="Jang D.-C."/>
            <person name="Im J.-S."/>
            <person name="Choi J.-G."/>
            <person name="Park H.-J."/>
            <person name="Lee G.-B."/>
            <person name="Lee Y.-G."/>
            <person name="Hong S.-Y."/>
            <person name="Cho K."/>
            <person name="Sohn K.H."/>
        </authorList>
    </citation>
    <scope>NUCLEOTIDE SEQUENCE</scope>
    <source>
        <strain evidence="1">KR_1_A1</strain>
    </source>
</reference>
<comment type="caution">
    <text evidence="1">The sequence shown here is derived from an EMBL/GenBank/DDBJ whole genome shotgun (WGS) entry which is preliminary data.</text>
</comment>
<organism evidence="1 2">
    <name type="scientific">Phytophthora infestans</name>
    <name type="common">Potato late blight agent</name>
    <name type="synonym">Botrytis infestans</name>
    <dbReference type="NCBI Taxonomy" id="4787"/>
    <lineage>
        <taxon>Eukaryota</taxon>
        <taxon>Sar</taxon>
        <taxon>Stramenopiles</taxon>
        <taxon>Oomycota</taxon>
        <taxon>Peronosporomycetes</taxon>
        <taxon>Peronosporales</taxon>
        <taxon>Peronosporaceae</taxon>
        <taxon>Phytophthora</taxon>
    </lineage>
</organism>
<protein>
    <submittedName>
        <fullName evidence="1">Uncharacterized protein</fullName>
    </submittedName>
</protein>
<sequence length="214" mass="24026">MQVNIDLERVACLKIANASLRPEKQLRLYVARLQYEIPDCYGRWDQKKAVESATWYTVRGEKLGSGSPFPVTWTTSFNFLNPGKEPLGQLWKSGDGEFVCRYERLAIVGWPASADIRNTHRFMGEAAAADSVFKDEPVDLARLQMLLRYDADQGNQGVAGSPPPIAALADLNTSYAVWAREWQAGAMSKWTNCQQSTCIFGLLQEPLQGYCRVR</sequence>
<dbReference type="AlphaFoldDB" id="A0A833T509"/>
<dbReference type="EMBL" id="WSZM01000007">
    <property type="protein sequence ID" value="KAF4047188.1"/>
    <property type="molecule type" value="Genomic_DNA"/>
</dbReference>